<dbReference type="Gene3D" id="1.20.1250.20">
    <property type="entry name" value="MFS general substrate transporter like domains"/>
    <property type="match status" value="2"/>
</dbReference>
<protein>
    <submittedName>
        <fullName evidence="7">MFS transporter</fullName>
    </submittedName>
</protein>
<feature type="transmembrane region" description="Helical" evidence="5">
    <location>
        <begin position="213"/>
        <end position="231"/>
    </location>
</feature>
<keyword evidence="2 5" id="KW-0812">Transmembrane</keyword>
<keyword evidence="8" id="KW-1185">Reference proteome</keyword>
<proteinExistence type="predicted"/>
<dbReference type="CDD" id="cd17393">
    <property type="entry name" value="MFS_MosC_like"/>
    <property type="match status" value="1"/>
</dbReference>
<comment type="subcellular location">
    <subcellularLocation>
        <location evidence="1">Membrane</location>
        <topology evidence="1">Multi-pass membrane protein</topology>
    </subcellularLocation>
</comment>
<dbReference type="InterPro" id="IPR020846">
    <property type="entry name" value="MFS_dom"/>
</dbReference>
<evidence type="ECO:0000256" key="2">
    <source>
        <dbReference type="ARBA" id="ARBA00022692"/>
    </source>
</evidence>
<dbReference type="InterPro" id="IPR036259">
    <property type="entry name" value="MFS_trans_sf"/>
</dbReference>
<feature type="transmembrane region" description="Helical" evidence="5">
    <location>
        <begin position="363"/>
        <end position="388"/>
    </location>
</feature>
<feature type="domain" description="Major facilitator superfamily (MFS) profile" evidence="6">
    <location>
        <begin position="16"/>
        <end position="391"/>
    </location>
</feature>
<dbReference type="InterPro" id="IPR011701">
    <property type="entry name" value="MFS"/>
</dbReference>
<feature type="transmembrane region" description="Helical" evidence="5">
    <location>
        <begin position="333"/>
        <end position="351"/>
    </location>
</feature>
<dbReference type="KEGG" id="talb:FTW19_01535"/>
<dbReference type="InterPro" id="IPR051788">
    <property type="entry name" value="MFS_Transporter"/>
</dbReference>
<evidence type="ECO:0000313" key="7">
    <source>
        <dbReference type="EMBL" id="QEE26799.1"/>
    </source>
</evidence>
<evidence type="ECO:0000256" key="3">
    <source>
        <dbReference type="ARBA" id="ARBA00022989"/>
    </source>
</evidence>
<accession>A0A5B9E4T8</accession>
<feature type="transmembrane region" description="Helical" evidence="5">
    <location>
        <begin position="174"/>
        <end position="192"/>
    </location>
</feature>
<sequence>MAHPDNTFNRTGIKRARWALAMLFVVDGVGFGTWASHVPVFQQLLHLENGSLTFVLVSLIIGAIITMPITGHLIEHYGSRRVARVTTVVYVLMVALLAQASNLFFLILFAGMYGAAKGAIDVAINAQAVTVEKQYGQPIMSFFQGCWSAGGLFGAGAASLMLQRGGTARFDLSLTAGVLALCGLWAMPLLVSETDRTTGKPRKPAKFMWPDAVLLRLAVLAFFGLMAEGAIGDWASVYLHSNVGVTLSLAAAGYAAYAIAMAAGRFSGDWLAQRVSSRNILHGSGFLIALGMACALLIPSWWPAVGGLMLTGIGIANIVPIIWGAAGRDTRMGAGPAISTVTTIGYCGFLMGPPVIGSLSVVIGLRAAMAVIAIAGLIVAVGPVLFPIEATSREEERQVIGV</sequence>
<dbReference type="OrthoDB" id="9809599at2"/>
<dbReference type="Proteomes" id="UP000321820">
    <property type="component" value="Chromosome"/>
</dbReference>
<evidence type="ECO:0000256" key="5">
    <source>
        <dbReference type="SAM" id="Phobius"/>
    </source>
</evidence>
<dbReference type="RefSeq" id="WP_147645937.1">
    <property type="nucleotide sequence ID" value="NZ_CP042806.1"/>
</dbReference>
<feature type="transmembrane region" description="Helical" evidence="5">
    <location>
        <begin position="280"/>
        <end position="302"/>
    </location>
</feature>
<name>A0A5B9E4T8_9BACT</name>
<dbReference type="PROSITE" id="PS50850">
    <property type="entry name" value="MFS"/>
    <property type="match status" value="1"/>
</dbReference>
<gene>
    <name evidence="7" type="ORF">FTW19_01535</name>
</gene>
<feature type="transmembrane region" description="Helical" evidence="5">
    <location>
        <begin position="50"/>
        <end position="70"/>
    </location>
</feature>
<feature type="transmembrane region" description="Helical" evidence="5">
    <location>
        <begin position="237"/>
        <end position="259"/>
    </location>
</feature>
<feature type="transmembrane region" description="Helical" evidence="5">
    <location>
        <begin position="82"/>
        <end position="98"/>
    </location>
</feature>
<organism evidence="7 8">
    <name type="scientific">Terriglobus albidus</name>
    <dbReference type="NCBI Taxonomy" id="1592106"/>
    <lineage>
        <taxon>Bacteria</taxon>
        <taxon>Pseudomonadati</taxon>
        <taxon>Acidobacteriota</taxon>
        <taxon>Terriglobia</taxon>
        <taxon>Terriglobales</taxon>
        <taxon>Acidobacteriaceae</taxon>
        <taxon>Terriglobus</taxon>
    </lineage>
</organism>
<evidence type="ECO:0000256" key="4">
    <source>
        <dbReference type="ARBA" id="ARBA00023136"/>
    </source>
</evidence>
<dbReference type="PANTHER" id="PTHR23514">
    <property type="entry name" value="BYPASS OF STOP CODON PROTEIN 6"/>
    <property type="match status" value="1"/>
</dbReference>
<dbReference type="EMBL" id="CP042806">
    <property type="protein sequence ID" value="QEE26799.1"/>
    <property type="molecule type" value="Genomic_DNA"/>
</dbReference>
<dbReference type="GO" id="GO:0016020">
    <property type="term" value="C:membrane"/>
    <property type="evidence" value="ECO:0007669"/>
    <property type="project" value="UniProtKB-SubCell"/>
</dbReference>
<evidence type="ECO:0000259" key="6">
    <source>
        <dbReference type="PROSITE" id="PS50850"/>
    </source>
</evidence>
<feature type="transmembrane region" description="Helical" evidence="5">
    <location>
        <begin position="18"/>
        <end position="38"/>
    </location>
</feature>
<dbReference type="Pfam" id="PF07690">
    <property type="entry name" value="MFS_1"/>
    <property type="match status" value="1"/>
</dbReference>
<dbReference type="PANTHER" id="PTHR23514:SF13">
    <property type="entry name" value="INNER MEMBRANE PROTEIN YBJJ"/>
    <property type="match status" value="1"/>
</dbReference>
<reference evidence="7 8" key="1">
    <citation type="submission" date="2019-08" db="EMBL/GenBank/DDBJ databases">
        <title>Complete genome sequence of Terriglobus albidus strain ORNL.</title>
        <authorList>
            <person name="Podar M."/>
        </authorList>
    </citation>
    <scope>NUCLEOTIDE SEQUENCE [LARGE SCALE GENOMIC DNA]</scope>
    <source>
        <strain evidence="7 8">ORNL</strain>
    </source>
</reference>
<keyword evidence="4 5" id="KW-0472">Membrane</keyword>
<dbReference type="SUPFAM" id="SSF103473">
    <property type="entry name" value="MFS general substrate transporter"/>
    <property type="match status" value="1"/>
</dbReference>
<evidence type="ECO:0000313" key="8">
    <source>
        <dbReference type="Proteomes" id="UP000321820"/>
    </source>
</evidence>
<feature type="transmembrane region" description="Helical" evidence="5">
    <location>
        <begin position="308"/>
        <end position="326"/>
    </location>
</feature>
<evidence type="ECO:0000256" key="1">
    <source>
        <dbReference type="ARBA" id="ARBA00004141"/>
    </source>
</evidence>
<dbReference type="AlphaFoldDB" id="A0A5B9E4T8"/>
<dbReference type="GO" id="GO:0022857">
    <property type="term" value="F:transmembrane transporter activity"/>
    <property type="evidence" value="ECO:0007669"/>
    <property type="project" value="InterPro"/>
</dbReference>
<keyword evidence="3 5" id="KW-1133">Transmembrane helix</keyword>